<dbReference type="InterPro" id="IPR000242">
    <property type="entry name" value="PTP_cat"/>
</dbReference>
<feature type="domain" description="Tyrosine-protein phosphatase" evidence="2">
    <location>
        <begin position="50"/>
        <end position="309"/>
    </location>
</feature>
<keyword evidence="5" id="KW-1185">Reference proteome</keyword>
<dbReference type="AlphaFoldDB" id="G8YMI5"/>
<evidence type="ECO:0000313" key="5">
    <source>
        <dbReference type="Proteomes" id="UP000005222"/>
    </source>
</evidence>
<dbReference type="FunCoup" id="G8YMI5">
    <property type="interactions" value="1497"/>
</dbReference>
<dbReference type="InterPro" id="IPR003595">
    <property type="entry name" value="Tyr_Pase_cat"/>
</dbReference>
<organism evidence="4 5">
    <name type="scientific">Pichia sorbitophila (strain ATCC MYA-4447 / BCRC 22081 / CBS 7064 / NBRC 10061 / NRRL Y-12695)</name>
    <name type="common">Hybrid yeast</name>
    <dbReference type="NCBI Taxonomy" id="559304"/>
    <lineage>
        <taxon>Eukaryota</taxon>
        <taxon>Fungi</taxon>
        <taxon>Dikarya</taxon>
        <taxon>Ascomycota</taxon>
        <taxon>Saccharomycotina</taxon>
        <taxon>Pichiomycetes</taxon>
        <taxon>Debaryomycetaceae</taxon>
        <taxon>Millerozyma</taxon>
    </lineage>
</organism>
<evidence type="ECO:0000259" key="3">
    <source>
        <dbReference type="PROSITE" id="PS50056"/>
    </source>
</evidence>
<dbReference type="PIRSF" id="PIRSF000938">
    <property type="entry name" value="PTPN1_yeast"/>
    <property type="match status" value="1"/>
</dbReference>
<dbReference type="Gene3D" id="3.90.190.10">
    <property type="entry name" value="Protein tyrosine phosphatase superfamily"/>
    <property type="match status" value="1"/>
</dbReference>
<dbReference type="eggNOG" id="KOG0789">
    <property type="taxonomic scope" value="Eukaryota"/>
</dbReference>
<dbReference type="OMA" id="WSIDKAP"/>
<evidence type="ECO:0000313" key="4">
    <source>
        <dbReference type="EMBL" id="CCE88581.1"/>
    </source>
</evidence>
<dbReference type="PROSITE" id="PS50056">
    <property type="entry name" value="TYR_PHOSPHATASE_2"/>
    <property type="match status" value="1"/>
</dbReference>
<dbReference type="InterPro" id="IPR050348">
    <property type="entry name" value="Protein-Tyr_Phosphatase"/>
</dbReference>
<dbReference type="STRING" id="559304.G8YMI5"/>
<dbReference type="SUPFAM" id="SSF52799">
    <property type="entry name" value="(Phosphotyrosine protein) phosphatases II"/>
    <property type="match status" value="1"/>
</dbReference>
<dbReference type="GO" id="GO:0004725">
    <property type="term" value="F:protein tyrosine phosphatase activity"/>
    <property type="evidence" value="ECO:0007669"/>
    <property type="project" value="InterPro"/>
</dbReference>
<comment type="similarity">
    <text evidence="1">Belongs to the protein-tyrosine phosphatase family. Non-receptor class subfamily.</text>
</comment>
<dbReference type="PANTHER" id="PTHR19134:SF449">
    <property type="entry name" value="TYROSINE-PROTEIN PHOSPHATASE 1"/>
    <property type="match status" value="1"/>
</dbReference>
<accession>G8YMI5</accession>
<dbReference type="Proteomes" id="UP000005222">
    <property type="component" value="Chromosome F"/>
</dbReference>
<evidence type="ECO:0000259" key="2">
    <source>
        <dbReference type="PROSITE" id="PS50055"/>
    </source>
</evidence>
<gene>
    <name evidence="4" type="primary">Piso0_001350</name>
    <name evidence="4" type="ORF">GNLVRS01_PISO0F04559g</name>
</gene>
<reference evidence="4 5" key="1">
    <citation type="journal article" date="2012" name="G3 (Bethesda)">
        <title>Pichia sorbitophila, an interspecies yeast hybrid reveals early steps of genome resolution following polyploidization.</title>
        <authorList>
            <person name="Leh Louis V."/>
            <person name="Despons L."/>
            <person name="Friedrich A."/>
            <person name="Martin T."/>
            <person name="Durrens P."/>
            <person name="Casaregola S."/>
            <person name="Neuveglise C."/>
            <person name="Fairhead C."/>
            <person name="Marck C."/>
            <person name="Cruz J.A."/>
            <person name="Straub M.L."/>
            <person name="Kugler V."/>
            <person name="Sacerdot C."/>
            <person name="Uzunov Z."/>
            <person name="Thierry A."/>
            <person name="Weiss S."/>
            <person name="Bleykasten C."/>
            <person name="De Montigny J."/>
            <person name="Jacques N."/>
            <person name="Jung P."/>
            <person name="Lemaire M."/>
            <person name="Mallet S."/>
            <person name="Morel G."/>
            <person name="Richard G.F."/>
            <person name="Sarkar A."/>
            <person name="Savel G."/>
            <person name="Schacherer J."/>
            <person name="Seret M.L."/>
            <person name="Talla E."/>
            <person name="Samson G."/>
            <person name="Jubin C."/>
            <person name="Poulain J."/>
            <person name="Vacherie B."/>
            <person name="Barbe V."/>
            <person name="Pelletier E."/>
            <person name="Sherman D.J."/>
            <person name="Westhof E."/>
            <person name="Weissenbach J."/>
            <person name="Baret P.V."/>
            <person name="Wincker P."/>
            <person name="Gaillardin C."/>
            <person name="Dujon B."/>
            <person name="Souciet J.L."/>
        </authorList>
    </citation>
    <scope>NUCLEOTIDE SEQUENCE [LARGE SCALE GENOMIC DNA]</scope>
    <source>
        <strain evidence="5">ATCC MYA-4447 / BCRC 22081 / CBS 7064 / NBRC 10061 / NRRL Y-12695</strain>
    </source>
</reference>
<dbReference type="HOGENOM" id="CLU_001645_9_12_1"/>
<dbReference type="CDD" id="cd18533">
    <property type="entry name" value="PTP_fungal"/>
    <property type="match status" value="1"/>
</dbReference>
<dbReference type="InParanoid" id="G8YMI5"/>
<name>G8YMI5_PICSO</name>
<dbReference type="InterPro" id="IPR016277">
    <property type="entry name" value="Ptp1"/>
</dbReference>
<dbReference type="PRINTS" id="PR00700">
    <property type="entry name" value="PRTYPHPHTASE"/>
</dbReference>
<dbReference type="OrthoDB" id="10253954at2759"/>
<protein>
    <submittedName>
        <fullName evidence="4">Piso0_001350 protein</fullName>
    </submittedName>
</protein>
<dbReference type="PROSITE" id="PS00383">
    <property type="entry name" value="TYR_PHOSPHATASE_1"/>
    <property type="match status" value="1"/>
</dbReference>
<feature type="domain" description="Tyrosine specific protein phosphatases" evidence="3">
    <location>
        <begin position="219"/>
        <end position="300"/>
    </location>
</feature>
<dbReference type="SMART" id="SM00194">
    <property type="entry name" value="PTPc"/>
    <property type="match status" value="1"/>
</dbReference>
<dbReference type="EMBL" id="FO082054">
    <property type="protein sequence ID" value="CCE88581.1"/>
    <property type="molecule type" value="Genomic_DNA"/>
</dbReference>
<dbReference type="Pfam" id="PF00102">
    <property type="entry name" value="Y_phosphatase"/>
    <property type="match status" value="1"/>
</dbReference>
<dbReference type="InterPro" id="IPR000387">
    <property type="entry name" value="Tyr_Pase_dom"/>
</dbReference>
<evidence type="ECO:0000256" key="1">
    <source>
        <dbReference type="ARBA" id="ARBA00009649"/>
    </source>
</evidence>
<proteinExistence type="inferred from homology"/>
<dbReference type="InterPro" id="IPR029021">
    <property type="entry name" value="Prot-tyrosine_phosphatase-like"/>
</dbReference>
<dbReference type="PANTHER" id="PTHR19134">
    <property type="entry name" value="RECEPTOR-TYPE TYROSINE-PROTEIN PHOSPHATASE"/>
    <property type="match status" value="1"/>
</dbReference>
<sequence>MLLPPFLKANPSDQRSVFNGINEIEAQRIMEGYEHPRSSQWGTQEAVKIENASRNRYANVFPWDKNRVHLPVDEKGSDYINASFIDIDGKHKYIAAQGPLRNTVHHFWAMCYKESEEQHNDVVIIAMVTPLEESGIKKCHQYWPNKNTVTLDLSKASLEDHITIPSLAVHWVGESYNDKGHYLLTELELRSSKKTKRVYHFHYFEWADAQVPPSSASLLSLAHDINALKNSVASTAVPIIHCSAGVGRTGTFIALDWMLQKFPKCSASFSCSSNTDPLESIIWSLRDQRMMMVQTFSQYRFLYEVLRSFSLNRNNQ</sequence>
<dbReference type="InterPro" id="IPR016130">
    <property type="entry name" value="Tyr_Pase_AS"/>
</dbReference>
<dbReference type="SMART" id="SM00404">
    <property type="entry name" value="PTPc_motif"/>
    <property type="match status" value="1"/>
</dbReference>
<dbReference type="PROSITE" id="PS50055">
    <property type="entry name" value="TYR_PHOSPHATASE_PTP"/>
    <property type="match status" value="1"/>
</dbReference>